<evidence type="ECO:0000313" key="3">
    <source>
        <dbReference type="Proteomes" id="UP000254937"/>
    </source>
</evidence>
<dbReference type="PANTHER" id="PTHR11695:SF647">
    <property type="entry name" value="ENOYL REDUCTASE (ER) DOMAIN-CONTAINING PROTEIN"/>
    <property type="match status" value="1"/>
</dbReference>
<dbReference type="InterPro" id="IPR050700">
    <property type="entry name" value="YIM1/Zinc_Alcohol_DH_Fams"/>
</dbReference>
<dbReference type="Pfam" id="PF13602">
    <property type="entry name" value="ADH_zinc_N_2"/>
    <property type="match status" value="1"/>
</dbReference>
<gene>
    <name evidence="2" type="ORF">M752DRAFT_307428</name>
</gene>
<evidence type="ECO:0000313" key="2">
    <source>
        <dbReference type="EMBL" id="RDK38720.1"/>
    </source>
</evidence>
<dbReference type="SUPFAM" id="SSF51735">
    <property type="entry name" value="NAD(P)-binding Rossmann-fold domains"/>
    <property type="match status" value="1"/>
</dbReference>
<proteinExistence type="predicted"/>
<feature type="domain" description="Enoyl reductase (ER)" evidence="1">
    <location>
        <begin position="16"/>
        <end position="337"/>
    </location>
</feature>
<dbReference type="CDD" id="cd05289">
    <property type="entry name" value="MDR_like_2"/>
    <property type="match status" value="1"/>
</dbReference>
<dbReference type="EMBL" id="KZ851864">
    <property type="protein sequence ID" value="RDK38720.1"/>
    <property type="molecule type" value="Genomic_DNA"/>
</dbReference>
<name>A0A370P964_ASPPH</name>
<dbReference type="GO" id="GO:0016491">
    <property type="term" value="F:oxidoreductase activity"/>
    <property type="evidence" value="ECO:0007669"/>
    <property type="project" value="InterPro"/>
</dbReference>
<protein>
    <submittedName>
        <fullName evidence="2">NAD(P)-binding protein</fullName>
    </submittedName>
</protein>
<dbReference type="GO" id="GO:0005739">
    <property type="term" value="C:mitochondrion"/>
    <property type="evidence" value="ECO:0007669"/>
    <property type="project" value="TreeGrafter"/>
</dbReference>
<dbReference type="Proteomes" id="UP000254937">
    <property type="component" value="Unassembled WGS sequence"/>
</dbReference>
<sequence length="343" mass="37110">MSTETARALIQPTAESNADDLTLQTDVVVNSNPAKGEHLIHVHACSPCAGELLWPRNFPPPTKSLLIPCPDVSGTVVSAPPDSPFQPGTEIYARTSYVRPGNARDYTIATTDELARKPESLTWVEAAAVPVSAETAWQILFINAGIVPPEAVMDIPRAQLAWKGKRILVTAASGGVGLWVVQLAARVLGVEVIGTCGPDNVDLVRSMGAKEAVNYRATDLKAWVEEEEEGRRRVDVVVDCVGGRALEDAWWTVKDGGTVVSIFQPPRTLCPWKDPSARGVKDIFFVMEPSGNQLGAVTELIELGKCQGRVDSVWPLEHFRSAFQRLATGHASGKIVFDLSLNR</sequence>
<dbReference type="SUPFAM" id="SSF50129">
    <property type="entry name" value="GroES-like"/>
    <property type="match status" value="1"/>
</dbReference>
<reference evidence="2 3" key="1">
    <citation type="submission" date="2018-07" db="EMBL/GenBank/DDBJ databases">
        <title>Section-level genome sequencing of Aspergillus section Nigri to investigate inter- and intra-species variation.</title>
        <authorList>
            <consortium name="DOE Joint Genome Institute"/>
            <person name="Vesth T.C."/>
            <person name="Nybo J.L."/>
            <person name="Theobald S."/>
            <person name="Frisvad J.C."/>
            <person name="Larsen T.O."/>
            <person name="Nielsen K.F."/>
            <person name="Hoof J.B."/>
            <person name="Brandl J."/>
            <person name="Salamov A."/>
            <person name="Riley R."/>
            <person name="Gladden J.M."/>
            <person name="Phatale P."/>
            <person name="Nielsen M.T."/>
            <person name="Lyhne E.K."/>
            <person name="Kogle M.E."/>
            <person name="Strasser K."/>
            <person name="McDonnell E."/>
            <person name="Barry K."/>
            <person name="Clum A."/>
            <person name="Chen C."/>
            <person name="Nolan M."/>
            <person name="Sandor L."/>
            <person name="Kuo A."/>
            <person name="Lipzen A."/>
            <person name="Hainaut M."/>
            <person name="Drula E."/>
            <person name="Tsang A."/>
            <person name="Magnuson J.K."/>
            <person name="Henrissat B."/>
            <person name="Wiebenga A."/>
            <person name="Simmons B.A."/>
            <person name="Makela M.R."/>
            <person name="De vries R.P."/>
            <person name="Grigoriev I.V."/>
            <person name="Mortensen U.H."/>
            <person name="Baker S.E."/>
            <person name="Andersen M.R."/>
        </authorList>
    </citation>
    <scope>NUCLEOTIDE SEQUENCE [LARGE SCALE GENOMIC DNA]</scope>
    <source>
        <strain evidence="2 3">ATCC 13157</strain>
    </source>
</reference>
<dbReference type="InterPro" id="IPR020843">
    <property type="entry name" value="ER"/>
</dbReference>
<dbReference type="AlphaFoldDB" id="A0A370P964"/>
<evidence type="ECO:0000259" key="1">
    <source>
        <dbReference type="SMART" id="SM00829"/>
    </source>
</evidence>
<dbReference type="Gene3D" id="3.90.180.10">
    <property type="entry name" value="Medium-chain alcohol dehydrogenases, catalytic domain"/>
    <property type="match status" value="1"/>
</dbReference>
<dbReference type="SMART" id="SM00829">
    <property type="entry name" value="PKS_ER"/>
    <property type="match status" value="1"/>
</dbReference>
<dbReference type="PANTHER" id="PTHR11695">
    <property type="entry name" value="ALCOHOL DEHYDROGENASE RELATED"/>
    <property type="match status" value="1"/>
</dbReference>
<dbReference type="InterPro" id="IPR036291">
    <property type="entry name" value="NAD(P)-bd_dom_sf"/>
</dbReference>
<organism evidence="2 3">
    <name type="scientific">Aspergillus phoenicis ATCC 13157</name>
    <dbReference type="NCBI Taxonomy" id="1353007"/>
    <lineage>
        <taxon>Eukaryota</taxon>
        <taxon>Fungi</taxon>
        <taxon>Dikarya</taxon>
        <taxon>Ascomycota</taxon>
        <taxon>Pezizomycotina</taxon>
        <taxon>Eurotiomycetes</taxon>
        <taxon>Eurotiomycetidae</taxon>
        <taxon>Eurotiales</taxon>
        <taxon>Aspergillaceae</taxon>
        <taxon>Aspergillus</taxon>
    </lineage>
</organism>
<dbReference type="Gene3D" id="3.40.50.720">
    <property type="entry name" value="NAD(P)-binding Rossmann-like Domain"/>
    <property type="match status" value="1"/>
</dbReference>
<accession>A0A370P964</accession>
<keyword evidence="3" id="KW-1185">Reference proteome</keyword>
<dbReference type="InterPro" id="IPR011032">
    <property type="entry name" value="GroES-like_sf"/>
</dbReference>